<protein>
    <submittedName>
        <fullName evidence="2">Zinc uptake regulation protein Zur</fullName>
    </submittedName>
</protein>
<reference evidence="2" key="1">
    <citation type="submission" date="2020-02" db="EMBL/GenBank/DDBJ databases">
        <authorList>
            <person name="Meier V. D."/>
        </authorList>
    </citation>
    <scope>NUCLEOTIDE SEQUENCE</scope>
    <source>
        <strain evidence="2">AVDCRST_MAG32</strain>
    </source>
</reference>
<proteinExistence type="predicted"/>
<feature type="non-terminal residue" evidence="2">
    <location>
        <position position="1"/>
    </location>
</feature>
<name>A0A6J4N2J5_9ACTN</name>
<feature type="compositionally biased region" description="Basic residues" evidence="1">
    <location>
        <begin position="9"/>
        <end position="20"/>
    </location>
</feature>
<accession>A0A6J4N2J5</accession>
<dbReference type="EMBL" id="CADCUM010000058">
    <property type="protein sequence ID" value="CAA9375964.1"/>
    <property type="molecule type" value="Genomic_DNA"/>
</dbReference>
<dbReference type="AlphaFoldDB" id="A0A6J4N2J5"/>
<feature type="compositionally biased region" description="Basic residues" evidence="1">
    <location>
        <begin position="44"/>
        <end position="55"/>
    </location>
</feature>
<feature type="compositionally biased region" description="Basic and acidic residues" evidence="1">
    <location>
        <begin position="112"/>
        <end position="124"/>
    </location>
</feature>
<feature type="compositionally biased region" description="Basic and acidic residues" evidence="1">
    <location>
        <begin position="80"/>
        <end position="89"/>
    </location>
</feature>
<evidence type="ECO:0000256" key="1">
    <source>
        <dbReference type="SAM" id="MobiDB-lite"/>
    </source>
</evidence>
<sequence>APHAAAPCRRGRARHLRRLPQRPGDPRPDHRPWRFRGPGDGLPHPRHPRRRGRGRHAADRGRRGHLAALLRRAPPPPRLPELRRDDRGGGTHGGGVDAIDRRAARLRGHQPHPGDLRDLHGVPL</sequence>
<gene>
    <name evidence="2" type="ORF">AVDCRST_MAG32-1195</name>
</gene>
<evidence type="ECO:0000313" key="2">
    <source>
        <dbReference type="EMBL" id="CAA9375964.1"/>
    </source>
</evidence>
<organism evidence="2">
    <name type="scientific">uncultured Nocardioides sp</name>
    <dbReference type="NCBI Taxonomy" id="198441"/>
    <lineage>
        <taxon>Bacteria</taxon>
        <taxon>Bacillati</taxon>
        <taxon>Actinomycetota</taxon>
        <taxon>Actinomycetes</taxon>
        <taxon>Propionibacteriales</taxon>
        <taxon>Nocardioidaceae</taxon>
        <taxon>Nocardioides</taxon>
        <taxon>environmental samples</taxon>
    </lineage>
</organism>
<feature type="region of interest" description="Disordered" evidence="1">
    <location>
        <begin position="1"/>
        <end position="124"/>
    </location>
</feature>
<feature type="non-terminal residue" evidence="2">
    <location>
        <position position="124"/>
    </location>
</feature>